<dbReference type="InterPro" id="IPR051205">
    <property type="entry name" value="UbiH/COQ6_monooxygenase"/>
</dbReference>
<evidence type="ECO:0000256" key="2">
    <source>
        <dbReference type="ARBA" id="ARBA00004749"/>
    </source>
</evidence>
<evidence type="ECO:0000313" key="11">
    <source>
        <dbReference type="Proteomes" id="UP000291613"/>
    </source>
</evidence>
<proteinExistence type="inferred from homology"/>
<comment type="caution">
    <text evidence="10">The sequence shown here is derived from an EMBL/GenBank/DDBJ whole genome shotgun (WGS) entry which is preliminary data.</text>
</comment>
<protein>
    <submittedName>
        <fullName evidence="10">UbiH/UbiF family hydroxylase</fullName>
    </submittedName>
</protein>
<dbReference type="GO" id="GO:0016705">
    <property type="term" value="F:oxidoreductase activity, acting on paired donors, with incorporation or reduction of molecular oxygen"/>
    <property type="evidence" value="ECO:0007669"/>
    <property type="project" value="InterPro"/>
</dbReference>
<evidence type="ECO:0000256" key="8">
    <source>
        <dbReference type="SAM" id="MobiDB-lite"/>
    </source>
</evidence>
<dbReference type="Gene3D" id="3.50.50.60">
    <property type="entry name" value="FAD/NAD(P)-binding domain"/>
    <property type="match status" value="2"/>
</dbReference>
<dbReference type="GO" id="GO:0004497">
    <property type="term" value="F:monooxygenase activity"/>
    <property type="evidence" value="ECO:0007669"/>
    <property type="project" value="UniProtKB-KW"/>
</dbReference>
<dbReference type="EMBL" id="SIUB01000001">
    <property type="protein sequence ID" value="TBN54613.1"/>
    <property type="molecule type" value="Genomic_DNA"/>
</dbReference>
<gene>
    <name evidence="10" type="ORF">EYR15_00075</name>
</gene>
<dbReference type="Pfam" id="PF01494">
    <property type="entry name" value="FAD_binding_3"/>
    <property type="match status" value="1"/>
</dbReference>
<dbReference type="InterPro" id="IPR010971">
    <property type="entry name" value="UbiH/COQ6"/>
</dbReference>
<sequence length="394" mass="40825">MNSRPDRRNDVAIVGGGPAGLLAALLVARVGAAVTLIAPPPREDARTTALLEGSVEILRKAGIWSAISDGAAPLQKLRIADGSRRLFRAPEVTFAAAEIGVEAFGWNVANAALTAALGQALAREPAVRIVAEEARSYEPREDGVSVVAASGERIDAALAIAADGRNSLLRDAAGIGFRSHKPAQTALAFSTAHERPHDGVSTEIQSEEGPFTLVPLPGRRSSVVWVAKPDEAERLLALPREALGAAATEKSGRLLGAMTIDSRVGSFPITVGVATRFAANRTLLVGEAGHALPPIGAQGLNLGVRDAARAGLVIAEALAAGRDLGDQTTMRAYARARAADVLTRTAATDLLNRSLLTSFAPAHIARGLGLGLLAHVGPLRRLVMREGLSGAPSF</sequence>
<dbReference type="UniPathway" id="UPA00232"/>
<evidence type="ECO:0000256" key="7">
    <source>
        <dbReference type="ARBA" id="ARBA00023033"/>
    </source>
</evidence>
<dbReference type="InterPro" id="IPR036188">
    <property type="entry name" value="FAD/NAD-bd_sf"/>
</dbReference>
<evidence type="ECO:0000256" key="5">
    <source>
        <dbReference type="ARBA" id="ARBA00022827"/>
    </source>
</evidence>
<dbReference type="GO" id="GO:0006744">
    <property type="term" value="P:ubiquinone biosynthetic process"/>
    <property type="evidence" value="ECO:0007669"/>
    <property type="project" value="UniProtKB-UniPathway"/>
</dbReference>
<dbReference type="AlphaFoldDB" id="A0A4Q9GK09"/>
<evidence type="ECO:0000256" key="3">
    <source>
        <dbReference type="ARBA" id="ARBA00005349"/>
    </source>
</evidence>
<keyword evidence="6" id="KW-0560">Oxidoreductase</keyword>
<dbReference type="SUPFAM" id="SSF51905">
    <property type="entry name" value="FAD/NAD(P)-binding domain"/>
    <property type="match status" value="1"/>
</dbReference>
<dbReference type="OrthoDB" id="9796623at2"/>
<keyword evidence="5" id="KW-0274">FAD</keyword>
<organism evidence="10 11">
    <name type="scientific">Hansschlegelia quercus</name>
    <dbReference type="NCBI Taxonomy" id="2528245"/>
    <lineage>
        <taxon>Bacteria</taxon>
        <taxon>Pseudomonadati</taxon>
        <taxon>Pseudomonadota</taxon>
        <taxon>Alphaproteobacteria</taxon>
        <taxon>Hyphomicrobiales</taxon>
        <taxon>Methylopilaceae</taxon>
        <taxon>Hansschlegelia</taxon>
    </lineage>
</organism>
<dbReference type="RefSeq" id="WP_131000831.1">
    <property type="nucleotide sequence ID" value="NZ_JBHSZR010000002.1"/>
</dbReference>
<keyword evidence="11" id="KW-1185">Reference proteome</keyword>
<evidence type="ECO:0000256" key="4">
    <source>
        <dbReference type="ARBA" id="ARBA00022630"/>
    </source>
</evidence>
<dbReference type="PANTHER" id="PTHR43876:SF7">
    <property type="entry name" value="UBIQUINONE BIOSYNTHESIS MONOOXYGENASE COQ6, MITOCHONDRIAL"/>
    <property type="match status" value="1"/>
</dbReference>
<feature type="region of interest" description="Disordered" evidence="8">
    <location>
        <begin position="192"/>
        <end position="211"/>
    </location>
</feature>
<dbReference type="NCBIfam" id="NF005691">
    <property type="entry name" value="PRK07494.1"/>
    <property type="match status" value="1"/>
</dbReference>
<name>A0A4Q9GK09_9HYPH</name>
<comment type="similarity">
    <text evidence="3">Belongs to the UbiH/COQ6 family.</text>
</comment>
<dbReference type="NCBIfam" id="TIGR01988">
    <property type="entry name" value="Ubi-OHases"/>
    <property type="match status" value="1"/>
</dbReference>
<dbReference type="InterPro" id="IPR002938">
    <property type="entry name" value="FAD-bd"/>
</dbReference>
<feature type="domain" description="FAD-binding" evidence="9">
    <location>
        <begin position="10"/>
        <end position="338"/>
    </location>
</feature>
<comment type="cofactor">
    <cofactor evidence="1">
        <name>FAD</name>
        <dbReference type="ChEBI" id="CHEBI:57692"/>
    </cofactor>
</comment>
<evidence type="ECO:0000259" key="9">
    <source>
        <dbReference type="Pfam" id="PF01494"/>
    </source>
</evidence>
<dbReference type="PRINTS" id="PR00420">
    <property type="entry name" value="RNGMNOXGNASE"/>
</dbReference>
<reference evidence="10 11" key="1">
    <citation type="submission" date="2019-02" db="EMBL/GenBank/DDBJ databases">
        <title>Hansschlegelia quercus sp. nov., a novel methylotrophic bacterium from buds of oak (Quercus robur L.).</title>
        <authorList>
            <person name="Agafonova N.V."/>
            <person name="Kaparullina E.N."/>
            <person name="Grouzdev D.S."/>
            <person name="Doronina N.V."/>
        </authorList>
    </citation>
    <scope>NUCLEOTIDE SEQUENCE [LARGE SCALE GENOMIC DNA]</scope>
    <source>
        <strain evidence="10 11">Dub</strain>
    </source>
</reference>
<evidence type="ECO:0000256" key="6">
    <source>
        <dbReference type="ARBA" id="ARBA00023002"/>
    </source>
</evidence>
<keyword evidence="7" id="KW-0503">Monooxygenase</keyword>
<comment type="pathway">
    <text evidence="2">Cofactor biosynthesis; ubiquinone biosynthesis.</text>
</comment>
<dbReference type="Proteomes" id="UP000291613">
    <property type="component" value="Unassembled WGS sequence"/>
</dbReference>
<dbReference type="GO" id="GO:0071949">
    <property type="term" value="F:FAD binding"/>
    <property type="evidence" value="ECO:0007669"/>
    <property type="project" value="InterPro"/>
</dbReference>
<accession>A0A4Q9GK09</accession>
<evidence type="ECO:0000313" key="10">
    <source>
        <dbReference type="EMBL" id="TBN54613.1"/>
    </source>
</evidence>
<evidence type="ECO:0000256" key="1">
    <source>
        <dbReference type="ARBA" id="ARBA00001974"/>
    </source>
</evidence>
<dbReference type="PANTHER" id="PTHR43876">
    <property type="entry name" value="UBIQUINONE BIOSYNTHESIS MONOOXYGENASE COQ6, MITOCHONDRIAL"/>
    <property type="match status" value="1"/>
</dbReference>
<keyword evidence="4" id="KW-0285">Flavoprotein</keyword>